<dbReference type="GO" id="GO:0006935">
    <property type="term" value="P:chemotaxis"/>
    <property type="evidence" value="ECO:0007669"/>
    <property type="project" value="UniProtKB-ARBA"/>
</dbReference>
<dbReference type="InterPro" id="IPR013587">
    <property type="entry name" value="Nitrate/nitrite_sensing"/>
</dbReference>
<keyword evidence="10" id="KW-1185">Reference proteome</keyword>
<evidence type="ECO:0000313" key="10">
    <source>
        <dbReference type="Proteomes" id="UP000032568"/>
    </source>
</evidence>
<dbReference type="Pfam" id="PF00015">
    <property type="entry name" value="MCPsignal"/>
    <property type="match status" value="1"/>
</dbReference>
<keyword evidence="6" id="KW-1133">Transmembrane helix</keyword>
<evidence type="ECO:0000256" key="3">
    <source>
        <dbReference type="ARBA" id="ARBA00029447"/>
    </source>
</evidence>
<evidence type="ECO:0000259" key="7">
    <source>
        <dbReference type="PROSITE" id="PS50111"/>
    </source>
</evidence>
<keyword evidence="2 4" id="KW-0807">Transducer</keyword>
<dbReference type="KEGG" id="tact:SG35_000665"/>
<feature type="coiled-coil region" evidence="5">
    <location>
        <begin position="457"/>
        <end position="484"/>
    </location>
</feature>
<dbReference type="SMART" id="SM00283">
    <property type="entry name" value="MA"/>
    <property type="match status" value="1"/>
</dbReference>
<proteinExistence type="inferred from homology"/>
<comment type="subcellular location">
    <subcellularLocation>
        <location evidence="1">Membrane</location>
    </subcellularLocation>
</comment>
<sequence length="658" mass="72325">MKFSDISFKLKIIMLLTLPLLGFLWFSLSSIIQSAATTNEASQLTRLTQLSVVYSELVHELQKERGMSAVFLGSQGKRFATELKQQRKVTDSKMSQHSNYWQDNQFQKQVNLLNKDITNQLEQLLSLRRKIDNQSVQISETLAFFGNLNKTLISVSPLIAKISSHPEVTRETIAYYNFLEGKERAGVERAVLSNTFSRGHFADGLLTRFITLVSEQNNYFDNFNTFTNPENQHFYQQQLDNTSVKEVIRLRAIAEHNTPPFNVDAKHWFTQSTNRIGQLKKIETQLSDSLKSLTMTVKDDAKQSMLLNILLSTILLVSAGGISIYIIKELSAGVIDLTSVMTQVRNNNDLTVQAKLSNKSELGQISSNLNLTLGKFTAAIREISSSTSSLAATAQQTSTTCEHNSNAMAEQQDELGVISTAIEELSSNANEMASNTQLAADSAKASNEQAQQGVKVVQESYQAIESLANEINHLTERMTQLHQSSANITQVVDVIKSVAEQTNLLALNAAIEAARAGEQGRGFAVVADEVRTLAQRTQESTTEIESFIGSLQTDVDSAFSVIESSKEKASQAVEGSMKVEQSLKEISQSVSGIFKMINQIAFSVEEQATVSQDVAKSIVNIEQKSMASTTGASQIAATAIEQAQLATTLQDVTGAFKV</sequence>
<dbReference type="SUPFAM" id="SSF58104">
    <property type="entry name" value="Methyl-accepting chemotaxis protein (MCP) signaling domain"/>
    <property type="match status" value="1"/>
</dbReference>
<organism evidence="9 10">
    <name type="scientific">Thalassomonas actiniarum</name>
    <dbReference type="NCBI Taxonomy" id="485447"/>
    <lineage>
        <taxon>Bacteria</taxon>
        <taxon>Pseudomonadati</taxon>
        <taxon>Pseudomonadota</taxon>
        <taxon>Gammaproteobacteria</taxon>
        <taxon>Alteromonadales</taxon>
        <taxon>Colwelliaceae</taxon>
        <taxon>Thalassomonas</taxon>
    </lineage>
</organism>
<dbReference type="PROSITE" id="PS50885">
    <property type="entry name" value="HAMP"/>
    <property type="match status" value="1"/>
</dbReference>
<dbReference type="PROSITE" id="PS50111">
    <property type="entry name" value="CHEMOTAXIS_TRANSDUC_2"/>
    <property type="match status" value="1"/>
</dbReference>
<evidence type="ECO:0000256" key="5">
    <source>
        <dbReference type="SAM" id="Coils"/>
    </source>
</evidence>
<evidence type="ECO:0000259" key="8">
    <source>
        <dbReference type="PROSITE" id="PS50885"/>
    </source>
</evidence>
<name>A0AAE9YTB7_9GAMM</name>
<evidence type="ECO:0000256" key="6">
    <source>
        <dbReference type="SAM" id="Phobius"/>
    </source>
</evidence>
<dbReference type="RefSeq" id="WP_044835270.1">
    <property type="nucleotide sequence ID" value="NZ_CP059735.1"/>
</dbReference>
<reference evidence="9 10" key="2">
    <citation type="journal article" date="2022" name="Mar. Drugs">
        <title>Bioassay-Guided Fractionation Leads to the Detection of Cholic Acid Generated by the Rare Thalassomonas sp.</title>
        <authorList>
            <person name="Pheiffer F."/>
            <person name="Schneider Y.K."/>
            <person name="Hansen E.H."/>
            <person name="Andersen J.H."/>
            <person name="Isaksson J."/>
            <person name="Busche T."/>
            <person name="R C."/>
            <person name="Kalinowski J."/>
            <person name="Zyl L.V."/>
            <person name="Trindade M."/>
        </authorList>
    </citation>
    <scope>NUCLEOTIDE SEQUENCE [LARGE SCALE GENOMIC DNA]</scope>
    <source>
        <strain evidence="9 10">A5K-106</strain>
    </source>
</reference>
<evidence type="ECO:0000256" key="1">
    <source>
        <dbReference type="ARBA" id="ARBA00004370"/>
    </source>
</evidence>
<reference evidence="9 10" key="1">
    <citation type="journal article" date="2015" name="Genome Announc.">
        <title>Draft Genome Sequences of Marine Isolates of Thalassomonas viridans and Thalassomonas actiniarum.</title>
        <authorList>
            <person name="Olonade I."/>
            <person name="van Zyl L.J."/>
            <person name="Trindade M."/>
        </authorList>
    </citation>
    <scope>NUCLEOTIDE SEQUENCE [LARGE SCALE GENOMIC DNA]</scope>
    <source>
        <strain evidence="9 10">A5K-106</strain>
    </source>
</reference>
<feature type="transmembrane region" description="Helical" evidence="6">
    <location>
        <begin position="305"/>
        <end position="327"/>
    </location>
</feature>
<dbReference type="InterPro" id="IPR004089">
    <property type="entry name" value="MCPsignal_dom"/>
</dbReference>
<keyword evidence="6" id="KW-0812">Transmembrane</keyword>
<dbReference type="GO" id="GO:0007165">
    <property type="term" value="P:signal transduction"/>
    <property type="evidence" value="ECO:0007669"/>
    <property type="project" value="UniProtKB-KW"/>
</dbReference>
<evidence type="ECO:0000313" key="9">
    <source>
        <dbReference type="EMBL" id="WDD99236.1"/>
    </source>
</evidence>
<protein>
    <submittedName>
        <fullName evidence="9">Methyl-accepting chemotaxis protein</fullName>
    </submittedName>
</protein>
<dbReference type="FunFam" id="1.10.287.950:FF:000001">
    <property type="entry name" value="Methyl-accepting chemotaxis sensory transducer"/>
    <property type="match status" value="1"/>
</dbReference>
<dbReference type="Proteomes" id="UP000032568">
    <property type="component" value="Chromosome"/>
</dbReference>
<dbReference type="Pfam" id="PF08376">
    <property type="entry name" value="NIT"/>
    <property type="match status" value="1"/>
</dbReference>
<keyword evidence="6" id="KW-0472">Membrane</keyword>
<dbReference type="AlphaFoldDB" id="A0AAE9YTB7"/>
<evidence type="ECO:0000256" key="2">
    <source>
        <dbReference type="ARBA" id="ARBA00023224"/>
    </source>
</evidence>
<feature type="domain" description="Methyl-accepting transducer" evidence="7">
    <location>
        <begin position="386"/>
        <end position="622"/>
    </location>
</feature>
<keyword evidence="5" id="KW-0175">Coiled coil</keyword>
<gene>
    <name evidence="9" type="ORF">SG35_000665</name>
</gene>
<dbReference type="PANTHER" id="PTHR32089:SF120">
    <property type="entry name" value="METHYL-ACCEPTING CHEMOTAXIS PROTEIN TLPQ"/>
    <property type="match status" value="1"/>
</dbReference>
<accession>A0AAE9YTB7</accession>
<dbReference type="EMBL" id="CP059735">
    <property type="protein sequence ID" value="WDD99236.1"/>
    <property type="molecule type" value="Genomic_DNA"/>
</dbReference>
<dbReference type="CDD" id="cd11386">
    <property type="entry name" value="MCP_signal"/>
    <property type="match status" value="1"/>
</dbReference>
<evidence type="ECO:0000256" key="4">
    <source>
        <dbReference type="PROSITE-ProRule" id="PRU00284"/>
    </source>
</evidence>
<dbReference type="GO" id="GO:0016020">
    <property type="term" value="C:membrane"/>
    <property type="evidence" value="ECO:0007669"/>
    <property type="project" value="UniProtKB-SubCell"/>
</dbReference>
<comment type="similarity">
    <text evidence="3">Belongs to the methyl-accepting chemotaxis (MCP) protein family.</text>
</comment>
<feature type="domain" description="HAMP" evidence="8">
    <location>
        <begin position="328"/>
        <end position="381"/>
    </location>
</feature>
<dbReference type="Gene3D" id="1.10.287.950">
    <property type="entry name" value="Methyl-accepting chemotaxis protein"/>
    <property type="match status" value="1"/>
</dbReference>
<dbReference type="PANTHER" id="PTHR32089">
    <property type="entry name" value="METHYL-ACCEPTING CHEMOTAXIS PROTEIN MCPB"/>
    <property type="match status" value="1"/>
</dbReference>
<dbReference type="InterPro" id="IPR003660">
    <property type="entry name" value="HAMP_dom"/>
</dbReference>